<keyword evidence="3" id="KW-0813">Transport</keyword>
<dbReference type="PANTHER" id="PTHR30188">
    <property type="entry name" value="ABC TRANSPORTER PERMEASE PROTEIN-RELATED"/>
    <property type="match status" value="1"/>
</dbReference>
<comment type="similarity">
    <text evidence="2 7">Belongs to the MlaE permease family.</text>
</comment>
<dbReference type="PANTHER" id="PTHR30188:SF4">
    <property type="entry name" value="PROTEIN TRIGALACTOSYLDIACYLGLYCEROL 1, CHLOROPLASTIC"/>
    <property type="match status" value="1"/>
</dbReference>
<evidence type="ECO:0000256" key="1">
    <source>
        <dbReference type="ARBA" id="ARBA00004141"/>
    </source>
</evidence>
<comment type="subcellular location">
    <subcellularLocation>
        <location evidence="1">Membrane</location>
        <topology evidence="1">Multi-pass membrane protein</topology>
    </subcellularLocation>
</comment>
<evidence type="ECO:0000256" key="3">
    <source>
        <dbReference type="ARBA" id="ARBA00022448"/>
    </source>
</evidence>
<reference evidence="8 9" key="1">
    <citation type="journal article" date="2016" name="C (Basel)">
        <title>Selective Growth of and Electricity Production by Marine Exoelectrogenic Bacteria in Self-Aggregated Hydrogel of Microbially Reduced Graphene Oxide.</title>
        <authorList>
            <person name="Yoshida N."/>
            <person name="Goto Y."/>
            <person name="Miyata Y."/>
        </authorList>
    </citation>
    <scope>NUCLEOTIDE SEQUENCE [LARGE SCALE GENOMIC DNA]</scope>
    <source>
        <strain evidence="8 9">NIT-T3</strain>
    </source>
</reference>
<dbReference type="Pfam" id="PF02405">
    <property type="entry name" value="MlaE"/>
    <property type="match status" value="1"/>
</dbReference>
<organism evidence="8 9">
    <name type="scientific">Desulfuromonas versatilis</name>
    <dbReference type="NCBI Taxonomy" id="2802975"/>
    <lineage>
        <taxon>Bacteria</taxon>
        <taxon>Pseudomonadati</taxon>
        <taxon>Thermodesulfobacteriota</taxon>
        <taxon>Desulfuromonadia</taxon>
        <taxon>Desulfuromonadales</taxon>
        <taxon>Desulfuromonadaceae</taxon>
        <taxon>Desulfuromonas</taxon>
    </lineage>
</organism>
<evidence type="ECO:0000313" key="8">
    <source>
        <dbReference type="EMBL" id="BCR05606.1"/>
    </source>
</evidence>
<accession>A0ABN6E375</accession>
<gene>
    <name evidence="8" type="ORF">DESUT3_26750</name>
</gene>
<evidence type="ECO:0000256" key="6">
    <source>
        <dbReference type="ARBA" id="ARBA00023136"/>
    </source>
</evidence>
<feature type="transmembrane region" description="Helical" evidence="7">
    <location>
        <begin position="145"/>
        <end position="171"/>
    </location>
</feature>
<dbReference type="InterPro" id="IPR003453">
    <property type="entry name" value="ABC_MlaE_roteobac"/>
</dbReference>
<dbReference type="EMBL" id="AP024355">
    <property type="protein sequence ID" value="BCR05606.1"/>
    <property type="molecule type" value="Genomic_DNA"/>
</dbReference>
<evidence type="ECO:0000313" key="9">
    <source>
        <dbReference type="Proteomes" id="UP001319827"/>
    </source>
</evidence>
<protein>
    <submittedName>
        <fullName evidence="8">Transporter</fullName>
    </submittedName>
</protein>
<keyword evidence="4 7" id="KW-0812">Transmembrane</keyword>
<feature type="transmembrane region" description="Helical" evidence="7">
    <location>
        <begin position="191"/>
        <end position="213"/>
    </location>
</feature>
<keyword evidence="9" id="KW-1185">Reference proteome</keyword>
<evidence type="ECO:0000256" key="2">
    <source>
        <dbReference type="ARBA" id="ARBA00007556"/>
    </source>
</evidence>
<dbReference type="RefSeq" id="WP_221249022.1">
    <property type="nucleotide sequence ID" value="NZ_AP024355.1"/>
</dbReference>
<dbReference type="InterPro" id="IPR030802">
    <property type="entry name" value="Permease_MalE"/>
</dbReference>
<dbReference type="NCBIfam" id="TIGR00056">
    <property type="entry name" value="MlaE family lipid ABC transporter permease subunit"/>
    <property type="match status" value="1"/>
</dbReference>
<comment type="caution">
    <text evidence="7">Lacks conserved residue(s) required for the propagation of feature annotation.</text>
</comment>
<evidence type="ECO:0000256" key="4">
    <source>
        <dbReference type="ARBA" id="ARBA00022692"/>
    </source>
</evidence>
<keyword evidence="5 7" id="KW-1133">Transmembrane helix</keyword>
<sequence>MLLNALENRIKVYLVEVDAYARLTLTALLKSLSRRIYFRELVFQFDRIGFESLFIVMLTGVFTGMVMALQGVALFNRFGATNLVGSVIGASIVRELGPVLAALMVAGRVGSAITAELGTMKVTEQIDAYLVEGTDVVRKLVVPRFLACLLSMPLLTVFADAVAILGGFFIISTTTEINATYYWLSVIDFLTISDVFLGCAKPLFFGLVIASISCHLGMRARHGSAGVGVAAKRAVVLSSVFILVSDFFLTKIFLVLFP</sequence>
<proteinExistence type="inferred from homology"/>
<keyword evidence="6 7" id="KW-0472">Membrane</keyword>
<feature type="transmembrane region" description="Helical" evidence="7">
    <location>
        <begin position="53"/>
        <end position="75"/>
    </location>
</feature>
<evidence type="ECO:0000256" key="7">
    <source>
        <dbReference type="RuleBase" id="RU362044"/>
    </source>
</evidence>
<name>A0ABN6E375_9BACT</name>
<dbReference type="Proteomes" id="UP001319827">
    <property type="component" value="Chromosome"/>
</dbReference>
<reference evidence="8 9" key="2">
    <citation type="journal article" date="2021" name="Int. J. Syst. Evol. Microbiol.">
        <title>Isolation and Polyphasic Characterization of Desulfuromonas versatilis sp. Nov., an Electrogenic Bacteria Capable of Versatile Metabolism Isolated from a Graphene Oxide-Reducing Enrichment Culture.</title>
        <authorList>
            <person name="Xie L."/>
            <person name="Yoshida N."/>
            <person name="Ishii S."/>
            <person name="Meng L."/>
        </authorList>
    </citation>
    <scope>NUCLEOTIDE SEQUENCE [LARGE SCALE GENOMIC DNA]</scope>
    <source>
        <strain evidence="8 9">NIT-T3</strain>
    </source>
</reference>
<evidence type="ECO:0000256" key="5">
    <source>
        <dbReference type="ARBA" id="ARBA00022989"/>
    </source>
</evidence>
<feature type="transmembrane region" description="Helical" evidence="7">
    <location>
        <begin position="234"/>
        <end position="257"/>
    </location>
</feature>